<dbReference type="eggNOG" id="ENOG5032ZUY">
    <property type="taxonomic scope" value="Bacteria"/>
</dbReference>
<dbReference type="HOGENOM" id="CLU_136126_1_0_6"/>
<feature type="chain" id="PRO_5003562120" evidence="1">
    <location>
        <begin position="20"/>
        <end position="117"/>
    </location>
</feature>
<gene>
    <name evidence="2" type="ordered locus">Rahaq2_2686</name>
</gene>
<dbReference type="Pfam" id="PF05666">
    <property type="entry name" value="YcgJ"/>
    <property type="match status" value="1"/>
</dbReference>
<dbReference type="Proteomes" id="UP000009010">
    <property type="component" value="Chromosome"/>
</dbReference>
<dbReference type="EMBL" id="CP003244">
    <property type="protein sequence ID" value="AEX52530.1"/>
    <property type="molecule type" value="Genomic_DNA"/>
</dbReference>
<keyword evidence="1" id="KW-0732">Signal</keyword>
<reference evidence="2 3" key="1">
    <citation type="journal article" date="2012" name="J. Bacteriol.">
        <title>Complete Genome Sequence of Rahnella aquatilis CIP 78.65.</title>
        <authorList>
            <person name="Martinez R.J."/>
            <person name="Bruce D."/>
            <person name="Detter C."/>
            <person name="Goodwin L.A."/>
            <person name="Han J."/>
            <person name="Han C.S."/>
            <person name="Held B."/>
            <person name="Land M.L."/>
            <person name="Mikhailova N."/>
            <person name="Nolan M."/>
            <person name="Pennacchio L."/>
            <person name="Pitluck S."/>
            <person name="Tapia R."/>
            <person name="Woyke T."/>
            <person name="Sobecky P.A."/>
        </authorList>
    </citation>
    <scope>NUCLEOTIDE SEQUENCE [LARGE SCALE GENOMIC DNA]</scope>
    <source>
        <strain evidence="3">ATCC 33071 / DSM 4594 / JCM 1683 / NBRC 105701 / NCIMB 13365 / CIP 78.65</strain>
    </source>
</reference>
<evidence type="ECO:0000313" key="2">
    <source>
        <dbReference type="EMBL" id="AEX52530.1"/>
    </source>
</evidence>
<accession>H2IRM9</accession>
<dbReference type="AlphaFoldDB" id="H2IRM9"/>
<reference evidence="3" key="2">
    <citation type="submission" date="2012-01" db="EMBL/GenBank/DDBJ databases">
        <title>Complete sequence of chromosome of Rahnella aquatilis CIP 78.65.</title>
        <authorList>
            <person name="Lucas S."/>
            <person name="Han J."/>
            <person name="Lapidus A."/>
            <person name="Cheng J.-F."/>
            <person name="Goodwin L."/>
            <person name="Pitluck S."/>
            <person name="Peters L."/>
            <person name="Ovchinnikova G."/>
            <person name="Held B."/>
            <person name="Detter J.C."/>
            <person name="Han C."/>
            <person name="Tapia R."/>
            <person name="Land M."/>
            <person name="Hauser L."/>
            <person name="Kyrpides N."/>
            <person name="Ivanova N."/>
            <person name="Pagani I."/>
            <person name="Sobecky P."/>
            <person name="Martinez R."/>
            <person name="Woyke T."/>
        </authorList>
    </citation>
    <scope>NUCLEOTIDE SEQUENCE [LARGE SCALE GENOMIC DNA]</scope>
    <source>
        <strain evidence="3">ATCC 33071 / DSM 4594 / JCM 1683 / NBRC 105701 / NCIMB 13365 / CIP 78.65</strain>
    </source>
</reference>
<feature type="signal peptide" evidence="1">
    <location>
        <begin position="1"/>
        <end position="19"/>
    </location>
</feature>
<organism evidence="2 3">
    <name type="scientific">Rahnella aquatilis (strain ATCC 33071 / DSM 4594 / JCM 1683 / NBRC 105701 / NCIMB 13365 / CIP 78.65)</name>
    <dbReference type="NCBI Taxonomy" id="745277"/>
    <lineage>
        <taxon>Bacteria</taxon>
        <taxon>Pseudomonadati</taxon>
        <taxon>Pseudomonadota</taxon>
        <taxon>Gammaproteobacteria</taxon>
        <taxon>Enterobacterales</taxon>
        <taxon>Yersiniaceae</taxon>
        <taxon>Rahnella</taxon>
    </lineage>
</organism>
<protein>
    <submittedName>
        <fullName evidence="2">Fels-1 Prophage Protein</fullName>
    </submittedName>
</protein>
<evidence type="ECO:0000313" key="3">
    <source>
        <dbReference type="Proteomes" id="UP000009010"/>
    </source>
</evidence>
<evidence type="ECO:0000256" key="1">
    <source>
        <dbReference type="SAM" id="SignalP"/>
    </source>
</evidence>
<keyword evidence="3" id="KW-1185">Reference proteome</keyword>
<dbReference type="KEGG" id="raq:Rahaq2_2686"/>
<dbReference type="InterPro" id="IPR008617">
    <property type="entry name" value="Uncharacterised_YcgJ"/>
</dbReference>
<dbReference type="RefSeq" id="WP_015697679.1">
    <property type="nucleotide sequence ID" value="NC_016818.1"/>
</dbReference>
<sequence length="117" mass="12931">MKKIILMAALLGGSTFSFAAAVFSPTEGVVCDKKANFCVDNQGISMRFTAQYLGKQAQRTLQKSLGDGTGIDLGEYTFSNGVHCVSEDKQCYSDRFYPRTGDKYESTWTAKIFDKAR</sequence>
<proteinExistence type="predicted"/>
<dbReference type="PATRIC" id="fig|745277.3.peg.2583"/>
<name>H2IRM9_RAHAC</name>